<feature type="compositionally biased region" description="Low complexity" evidence="1">
    <location>
        <begin position="146"/>
        <end position="155"/>
    </location>
</feature>
<dbReference type="AlphaFoldDB" id="A0A2J8SH42"/>
<sequence>MVGPGPTAAAAVEERQRKLQEYLAAKGKLKSQNTKPYLKSKNNCQNPPPSKSTVRPKNDVTNHVVLPVKPKRSISIKLQPRPPNTTGSQKPKLEPPKLLGKRLTSKCVSSNPYSKPSSKSFQQREAGSSTTGELSRKPVGSLNIEQLKTTKQQLTDQGNAKSTDFGLQVEKGCSPEPFSEQDSSQNSS</sequence>
<dbReference type="GO" id="GO:0005813">
    <property type="term" value="C:centrosome"/>
    <property type="evidence" value="ECO:0007669"/>
    <property type="project" value="TreeGrafter"/>
</dbReference>
<dbReference type="InterPro" id="IPR052855">
    <property type="entry name" value="CKAP2-like"/>
</dbReference>
<reference evidence="2" key="1">
    <citation type="submission" date="2017-12" db="EMBL/GenBank/DDBJ databases">
        <title>High-resolution comparative analysis of great ape genomes.</title>
        <authorList>
            <person name="Pollen A."/>
            <person name="Hastie A."/>
            <person name="Hormozdiari F."/>
            <person name="Dougherty M."/>
            <person name="Liu R."/>
            <person name="Chaisson M."/>
            <person name="Hoppe E."/>
            <person name="Hill C."/>
            <person name="Pang A."/>
            <person name="Hillier L."/>
            <person name="Baker C."/>
            <person name="Armstrong J."/>
            <person name="Shendure J."/>
            <person name="Paten B."/>
            <person name="Wilson R."/>
            <person name="Chao H."/>
            <person name="Schneider V."/>
            <person name="Ventura M."/>
            <person name="Kronenberg Z."/>
            <person name="Murali S."/>
            <person name="Gordon D."/>
            <person name="Cantsilieris S."/>
            <person name="Munson K."/>
            <person name="Nelson B."/>
            <person name="Raja A."/>
            <person name="Underwood J."/>
            <person name="Diekhans M."/>
            <person name="Fiddes I."/>
            <person name="Haussler D."/>
            <person name="Eichler E."/>
        </authorList>
    </citation>
    <scope>NUCLEOTIDE SEQUENCE [LARGE SCALE GENOMIC DNA]</scope>
    <source>
        <strain evidence="2">Susie</strain>
    </source>
</reference>
<evidence type="ECO:0000313" key="2">
    <source>
        <dbReference type="EMBL" id="PNJ20064.1"/>
    </source>
</evidence>
<gene>
    <name evidence="2" type="ORF">CR201_G0043122</name>
</gene>
<accession>A0A2J8SH42</accession>
<protein>
    <submittedName>
        <fullName evidence="2">CKAP2L isoform 2</fullName>
    </submittedName>
</protein>
<feature type="region of interest" description="Disordered" evidence="1">
    <location>
        <begin position="25"/>
        <end position="188"/>
    </location>
</feature>
<dbReference type="GO" id="GO:0072686">
    <property type="term" value="C:mitotic spindle"/>
    <property type="evidence" value="ECO:0007669"/>
    <property type="project" value="TreeGrafter"/>
</dbReference>
<comment type="caution">
    <text evidence="2">The sequence shown here is derived from an EMBL/GenBank/DDBJ whole genome shotgun (WGS) entry which is preliminary data.</text>
</comment>
<proteinExistence type="predicted"/>
<organism evidence="2">
    <name type="scientific">Pongo abelii</name>
    <name type="common">Sumatran orangutan</name>
    <name type="synonym">Pongo pygmaeus abelii</name>
    <dbReference type="NCBI Taxonomy" id="9601"/>
    <lineage>
        <taxon>Eukaryota</taxon>
        <taxon>Metazoa</taxon>
        <taxon>Chordata</taxon>
        <taxon>Craniata</taxon>
        <taxon>Vertebrata</taxon>
        <taxon>Euteleostomi</taxon>
        <taxon>Mammalia</taxon>
        <taxon>Eutheria</taxon>
        <taxon>Euarchontoglires</taxon>
        <taxon>Primates</taxon>
        <taxon>Haplorrhini</taxon>
        <taxon>Catarrhini</taxon>
        <taxon>Hominidae</taxon>
        <taxon>Pongo</taxon>
    </lineage>
</organism>
<evidence type="ECO:0000256" key="1">
    <source>
        <dbReference type="SAM" id="MobiDB-lite"/>
    </source>
</evidence>
<name>A0A2J8SH42_PONAB</name>
<feature type="compositionally biased region" description="Polar residues" evidence="1">
    <location>
        <begin position="30"/>
        <end position="61"/>
    </location>
</feature>
<dbReference type="GO" id="GO:0005829">
    <property type="term" value="C:cytosol"/>
    <property type="evidence" value="ECO:0007669"/>
    <property type="project" value="TreeGrafter"/>
</dbReference>
<feature type="compositionally biased region" description="Polar residues" evidence="1">
    <location>
        <begin position="121"/>
        <end position="133"/>
    </location>
</feature>
<feature type="compositionally biased region" description="Low complexity" evidence="1">
    <location>
        <begin position="109"/>
        <end position="120"/>
    </location>
</feature>
<dbReference type="EMBL" id="NDHI03003570">
    <property type="protein sequence ID" value="PNJ20064.1"/>
    <property type="molecule type" value="Genomic_DNA"/>
</dbReference>
<dbReference type="PANTHER" id="PTHR47078:SF1">
    <property type="entry name" value="CYTOSKELETON-ASSOCIATED PROTEIN 2-LIKE"/>
    <property type="match status" value="1"/>
</dbReference>
<dbReference type="PANTHER" id="PTHR47078">
    <property type="entry name" value="CYTOSKELETON-ASSOCIATED PROTEIN 2-LIKE"/>
    <property type="match status" value="1"/>
</dbReference>